<dbReference type="InterPro" id="IPR051017">
    <property type="entry name" value="Aldolase-II_Adducin_sf"/>
</dbReference>
<dbReference type="NCBIfam" id="NF005451">
    <property type="entry name" value="PRK07044.1"/>
    <property type="match status" value="1"/>
</dbReference>
<proteinExistence type="inferred from homology"/>
<evidence type="ECO:0000256" key="1">
    <source>
        <dbReference type="ARBA" id="ARBA00037961"/>
    </source>
</evidence>
<evidence type="ECO:0000259" key="2">
    <source>
        <dbReference type="SMART" id="SM01007"/>
    </source>
</evidence>
<sequence>MDGIEDIMSFTHTPAGRIAAAGPLSAAEQQTRVDLAAAYRLAALNGWDDLVYTHISASVPDEPGHFLINPFGLAFDEVCASNLVKIDIAGHIVGASEHPVNATGFALHAAVHAARADAFCVMHLHNTAGIAVSLQPAGLLPASQHALRFHRQLAYHEYEGLAFSPAEGERLVAHLGDKSAMLLRNHGTLTAGRTVAEAYVLMATLIKACEIQLQAQAGGMELVLPCAAVADRTAEQLYDGGAVEGTLEWPALLRKLDRIDGSYRN</sequence>
<name>A0A1N6IMB1_9BURK</name>
<dbReference type="EMBL" id="FSRU01000001">
    <property type="protein sequence ID" value="SIO33149.1"/>
    <property type="molecule type" value="Genomic_DNA"/>
</dbReference>
<dbReference type="AlphaFoldDB" id="A0A1N6IMB1"/>
<reference evidence="3 4" key="1">
    <citation type="submission" date="2016-11" db="EMBL/GenBank/DDBJ databases">
        <authorList>
            <person name="Jaros S."/>
            <person name="Januszkiewicz K."/>
            <person name="Wedrychowicz H."/>
        </authorList>
    </citation>
    <scope>NUCLEOTIDE SEQUENCE [LARGE SCALE GENOMIC DNA]</scope>
    <source>
        <strain evidence="3 4">GAS95</strain>
    </source>
</reference>
<feature type="domain" description="Class II aldolase/adducin N-terminal" evidence="2">
    <location>
        <begin position="33"/>
        <end position="213"/>
    </location>
</feature>
<dbReference type="PANTHER" id="PTHR10672">
    <property type="entry name" value="ADDUCIN"/>
    <property type="match status" value="1"/>
</dbReference>
<gene>
    <name evidence="3" type="ORF">SAMN05444165_2293</name>
</gene>
<comment type="similarity">
    <text evidence="1">Belongs to the aldolase class II family.</text>
</comment>
<dbReference type="Proteomes" id="UP000185151">
    <property type="component" value="Unassembled WGS sequence"/>
</dbReference>
<dbReference type="PANTHER" id="PTHR10672:SF3">
    <property type="entry name" value="PROTEIN HU-LI TAI SHAO"/>
    <property type="match status" value="1"/>
</dbReference>
<dbReference type="GO" id="GO:0051015">
    <property type="term" value="F:actin filament binding"/>
    <property type="evidence" value="ECO:0007669"/>
    <property type="project" value="TreeGrafter"/>
</dbReference>
<accession>A0A1N6IMB1</accession>
<evidence type="ECO:0000313" key="4">
    <source>
        <dbReference type="Proteomes" id="UP000185151"/>
    </source>
</evidence>
<dbReference type="InterPro" id="IPR036409">
    <property type="entry name" value="Aldolase_II/adducin_N_sf"/>
</dbReference>
<dbReference type="SMART" id="SM01007">
    <property type="entry name" value="Aldolase_II"/>
    <property type="match status" value="1"/>
</dbReference>
<protein>
    <submittedName>
        <fullName evidence="3">Ribulose-5-phosphate 4-epimerase/Fuculose-1-phosphate aldolase</fullName>
    </submittedName>
</protein>
<dbReference type="Gene3D" id="3.40.225.10">
    <property type="entry name" value="Class II aldolase/adducin N-terminal domain"/>
    <property type="match status" value="1"/>
</dbReference>
<dbReference type="SUPFAM" id="SSF53639">
    <property type="entry name" value="AraD/HMP-PK domain-like"/>
    <property type="match status" value="1"/>
</dbReference>
<evidence type="ECO:0000313" key="3">
    <source>
        <dbReference type="EMBL" id="SIO33149.1"/>
    </source>
</evidence>
<organism evidence="3 4">
    <name type="scientific">Paraburkholderia phenazinium</name>
    <dbReference type="NCBI Taxonomy" id="60549"/>
    <lineage>
        <taxon>Bacteria</taxon>
        <taxon>Pseudomonadati</taxon>
        <taxon>Pseudomonadota</taxon>
        <taxon>Betaproteobacteria</taxon>
        <taxon>Burkholderiales</taxon>
        <taxon>Burkholderiaceae</taxon>
        <taxon>Paraburkholderia</taxon>
    </lineage>
</organism>
<dbReference type="GO" id="GO:0005856">
    <property type="term" value="C:cytoskeleton"/>
    <property type="evidence" value="ECO:0007669"/>
    <property type="project" value="TreeGrafter"/>
</dbReference>
<dbReference type="InterPro" id="IPR001303">
    <property type="entry name" value="Aldolase_II/adducin_N"/>
</dbReference>
<dbReference type="Pfam" id="PF00596">
    <property type="entry name" value="Aldolase_II"/>
    <property type="match status" value="1"/>
</dbReference>
<keyword evidence="4" id="KW-1185">Reference proteome</keyword>